<dbReference type="RefSeq" id="WP_013486551.1">
    <property type="nucleotide sequence ID" value="NC_014828.1"/>
</dbReference>
<dbReference type="Pfam" id="PF06107">
    <property type="entry name" value="DUF951"/>
    <property type="match status" value="1"/>
</dbReference>
<organism evidence="1 2">
    <name type="scientific">Ethanoligenens harbinense (strain DSM 18485 / JCM 12961 / CGMCC 1.5033 / YUAN-3)</name>
    <dbReference type="NCBI Taxonomy" id="663278"/>
    <lineage>
        <taxon>Bacteria</taxon>
        <taxon>Bacillati</taxon>
        <taxon>Bacillota</taxon>
        <taxon>Clostridia</taxon>
        <taxon>Eubacteriales</taxon>
        <taxon>Oscillospiraceae</taxon>
        <taxon>Ethanoligenens</taxon>
    </lineage>
</organism>
<evidence type="ECO:0000313" key="2">
    <source>
        <dbReference type="Proteomes" id="UP000001551"/>
    </source>
</evidence>
<gene>
    <name evidence="1" type="ordered locus">Ethha_2715</name>
</gene>
<dbReference type="PANTHER" id="PTHR38455:SF1">
    <property type="entry name" value="DUF951 DOMAIN-CONTAINING PROTEIN"/>
    <property type="match status" value="1"/>
</dbReference>
<sequence length="61" mass="6880">MDVRIGDTVILKKPHPCGGNRFLVLRTGVDFKLRCLQCGHEIMAPRVKIEKSIRAVEHAEP</sequence>
<dbReference type="KEGG" id="eha:Ethha_2715"/>
<dbReference type="PIRSF" id="PIRSF037263">
    <property type="entry name" value="DUF951_bac"/>
    <property type="match status" value="1"/>
</dbReference>
<name>E6U7T5_ETHHY</name>
<accession>E6U7T5</accession>
<dbReference type="EMBL" id="CP002400">
    <property type="protein sequence ID" value="ADU28208.1"/>
    <property type="molecule type" value="Genomic_DNA"/>
</dbReference>
<dbReference type="HOGENOM" id="CLU_180138_0_2_9"/>
<keyword evidence="2" id="KW-1185">Reference proteome</keyword>
<evidence type="ECO:0008006" key="3">
    <source>
        <dbReference type="Google" id="ProtNLM"/>
    </source>
</evidence>
<dbReference type="InterPro" id="IPR009296">
    <property type="entry name" value="DUF951"/>
</dbReference>
<dbReference type="Proteomes" id="UP000001551">
    <property type="component" value="Chromosome"/>
</dbReference>
<evidence type="ECO:0000313" key="1">
    <source>
        <dbReference type="EMBL" id="ADU28208.1"/>
    </source>
</evidence>
<dbReference type="eggNOG" id="COG4481">
    <property type="taxonomic scope" value="Bacteria"/>
</dbReference>
<dbReference type="STRING" id="663278.Ethha_2715"/>
<dbReference type="AlphaFoldDB" id="E6U7T5"/>
<dbReference type="PANTHER" id="PTHR38455">
    <property type="entry name" value="HYPOTHETICAL CYTOSOLIC PROTEIN"/>
    <property type="match status" value="1"/>
</dbReference>
<reference evidence="1 2" key="1">
    <citation type="submission" date="2010-12" db="EMBL/GenBank/DDBJ databases">
        <title>Complete sequence of Ethanoligenens harbinense YUAN-3.</title>
        <authorList>
            <person name="Lucas S."/>
            <person name="Copeland A."/>
            <person name="Lapidus A."/>
            <person name="Cheng J.-F."/>
            <person name="Bruce D."/>
            <person name="Goodwin L."/>
            <person name="Pitluck S."/>
            <person name="Chertkov O."/>
            <person name="Misra M."/>
            <person name="Detter J.C."/>
            <person name="Han C."/>
            <person name="Tapia R."/>
            <person name="Land M."/>
            <person name="Hauser L."/>
            <person name="Jeffries C."/>
            <person name="Kyrpides N."/>
            <person name="Ivanova N."/>
            <person name="Mikhailova N."/>
            <person name="Wang A."/>
            <person name="Mouttaki H."/>
            <person name="He Z."/>
            <person name="Zhou J."/>
            <person name="Hemme C.L."/>
            <person name="Woyke T."/>
        </authorList>
    </citation>
    <scope>NUCLEOTIDE SEQUENCE [LARGE SCALE GENOMIC DNA]</scope>
    <source>
        <strain evidence="2">DSM 18485 / JCM 12961 / CGMCC 1.5033 / YUAN-3</strain>
    </source>
</reference>
<proteinExistence type="predicted"/>
<protein>
    <recommendedName>
        <fullName evidence="3">DUF951 domain-containing protein</fullName>
    </recommendedName>
</protein>